<name>A0A516GNH8_9FLAO</name>
<evidence type="ECO:0000256" key="1">
    <source>
        <dbReference type="SAM" id="SignalP"/>
    </source>
</evidence>
<dbReference type="Pfam" id="PF06283">
    <property type="entry name" value="ThuA"/>
    <property type="match status" value="1"/>
</dbReference>
<dbReference type="RefSeq" id="WP_143379983.1">
    <property type="nucleotide sequence ID" value="NZ_CP041637.1"/>
</dbReference>
<feature type="domain" description="ThuA-like" evidence="2">
    <location>
        <begin position="21"/>
        <end position="231"/>
    </location>
</feature>
<dbReference type="Gene3D" id="3.40.50.880">
    <property type="match status" value="1"/>
</dbReference>
<proteinExistence type="predicted"/>
<evidence type="ECO:0000313" key="4">
    <source>
        <dbReference type="Proteomes" id="UP000319209"/>
    </source>
</evidence>
<feature type="chain" id="PRO_5021897952" evidence="1">
    <location>
        <begin position="19"/>
        <end position="234"/>
    </location>
</feature>
<dbReference type="OrthoDB" id="9816308at2"/>
<evidence type="ECO:0000313" key="3">
    <source>
        <dbReference type="EMBL" id="QDO93077.1"/>
    </source>
</evidence>
<dbReference type="EMBL" id="CP041637">
    <property type="protein sequence ID" value="QDO93077.1"/>
    <property type="molecule type" value="Genomic_DNA"/>
</dbReference>
<feature type="signal peptide" evidence="1">
    <location>
        <begin position="1"/>
        <end position="18"/>
    </location>
</feature>
<accession>A0A516GNH8</accession>
<dbReference type="KEGG" id="fop:FNB79_03495"/>
<dbReference type="PANTHER" id="PTHR40469:SF2">
    <property type="entry name" value="GALACTOSE-BINDING DOMAIN-LIKE SUPERFAMILY PROTEIN"/>
    <property type="match status" value="1"/>
</dbReference>
<dbReference type="InterPro" id="IPR029062">
    <property type="entry name" value="Class_I_gatase-like"/>
</dbReference>
<dbReference type="PANTHER" id="PTHR40469">
    <property type="entry name" value="SECRETED GLYCOSYL HYDROLASE"/>
    <property type="match status" value="1"/>
</dbReference>
<gene>
    <name evidence="3" type="ORF">FNB79_03495</name>
</gene>
<dbReference type="AlphaFoldDB" id="A0A516GNH8"/>
<sequence>MKFILVFILAWVSGFSQSSDQVLVFSKTEGYRHKAIEIGVQTLESLGVDHNFSVTHTEYSEVFNAEDLQRYKLVIFLNTTGDVLNVKQQEHFKKYINNGGSFLGVHAASDTEFNWPWYGKLVGAYFLDHPKACEAKLKVVDASHVSTKHLPSTWSHFDEWYNFKTISPNIHPVLLLDETSYSGGKNKDYHPIAWYQEFDGGRSFYTGLGHTKEAYTDPKFINHLLGGIAYCLNR</sequence>
<reference evidence="3 4" key="1">
    <citation type="submission" date="2019-07" db="EMBL/GenBank/DDBJ databases">
        <title>Genome sequencing for Formosa sp. PS13.</title>
        <authorList>
            <person name="Park S.-J."/>
        </authorList>
    </citation>
    <scope>NUCLEOTIDE SEQUENCE [LARGE SCALE GENOMIC DNA]</scope>
    <source>
        <strain evidence="3 4">PS13</strain>
    </source>
</reference>
<dbReference type="SUPFAM" id="SSF52317">
    <property type="entry name" value="Class I glutamine amidotransferase-like"/>
    <property type="match status" value="1"/>
</dbReference>
<dbReference type="InterPro" id="IPR029010">
    <property type="entry name" value="ThuA-like"/>
</dbReference>
<dbReference type="Proteomes" id="UP000319209">
    <property type="component" value="Chromosome"/>
</dbReference>
<keyword evidence="4" id="KW-1185">Reference proteome</keyword>
<keyword evidence="1" id="KW-0732">Signal</keyword>
<protein>
    <submittedName>
        <fullName evidence="3">ThuA domain-containing protein</fullName>
    </submittedName>
</protein>
<evidence type="ECO:0000259" key="2">
    <source>
        <dbReference type="Pfam" id="PF06283"/>
    </source>
</evidence>
<organism evidence="3 4">
    <name type="scientific">Formosa sediminum</name>
    <dbReference type="NCBI Taxonomy" id="2594004"/>
    <lineage>
        <taxon>Bacteria</taxon>
        <taxon>Pseudomonadati</taxon>
        <taxon>Bacteroidota</taxon>
        <taxon>Flavobacteriia</taxon>
        <taxon>Flavobacteriales</taxon>
        <taxon>Flavobacteriaceae</taxon>
        <taxon>Formosa</taxon>
    </lineage>
</organism>